<evidence type="ECO:0000256" key="2">
    <source>
        <dbReference type="ARBA" id="ARBA00003690"/>
    </source>
</evidence>
<feature type="binding site" description="axial binding residue" evidence="14">
    <location>
        <position position="777"/>
    </location>
    <ligand>
        <name>heme</name>
        <dbReference type="ChEBI" id="CHEBI:30413"/>
    </ligand>
    <ligandPart>
        <name>Fe</name>
        <dbReference type="ChEBI" id="CHEBI:18248"/>
    </ligandPart>
</feature>
<evidence type="ECO:0000256" key="11">
    <source>
        <dbReference type="ARBA" id="ARBA00023004"/>
    </source>
</evidence>
<comment type="caution">
    <text evidence="15">The sequence shown here is derived from an EMBL/GenBank/DDBJ whole genome shotgun (WGS) entry which is preliminary data.</text>
</comment>
<dbReference type="AlphaFoldDB" id="A0A8J6HJC6"/>
<keyword evidence="10" id="KW-0560">Oxidoreductase</keyword>
<dbReference type="PANTHER" id="PTHR24292:SF54">
    <property type="entry name" value="CYP9F3-RELATED"/>
    <property type="match status" value="1"/>
</dbReference>
<evidence type="ECO:0000256" key="12">
    <source>
        <dbReference type="ARBA" id="ARBA00023033"/>
    </source>
</evidence>
<evidence type="ECO:0000256" key="6">
    <source>
        <dbReference type="ARBA" id="ARBA00022617"/>
    </source>
</evidence>
<dbReference type="FunFam" id="1.10.630.10:FF:000042">
    <property type="entry name" value="Cytochrome P450"/>
    <property type="match status" value="1"/>
</dbReference>
<keyword evidence="9" id="KW-0492">Microsome</keyword>
<dbReference type="GO" id="GO:0020037">
    <property type="term" value="F:heme binding"/>
    <property type="evidence" value="ECO:0007669"/>
    <property type="project" value="InterPro"/>
</dbReference>
<organism evidence="15 16">
    <name type="scientific">Tenebrio molitor</name>
    <name type="common">Yellow mealworm beetle</name>
    <dbReference type="NCBI Taxonomy" id="7067"/>
    <lineage>
        <taxon>Eukaryota</taxon>
        <taxon>Metazoa</taxon>
        <taxon>Ecdysozoa</taxon>
        <taxon>Arthropoda</taxon>
        <taxon>Hexapoda</taxon>
        <taxon>Insecta</taxon>
        <taxon>Pterygota</taxon>
        <taxon>Neoptera</taxon>
        <taxon>Endopterygota</taxon>
        <taxon>Coleoptera</taxon>
        <taxon>Polyphaga</taxon>
        <taxon>Cucujiformia</taxon>
        <taxon>Tenebrionidae</taxon>
        <taxon>Tenebrio</taxon>
    </lineage>
</organism>
<dbReference type="Pfam" id="PF00067">
    <property type="entry name" value="p450"/>
    <property type="match status" value="2"/>
</dbReference>
<evidence type="ECO:0000256" key="3">
    <source>
        <dbReference type="ARBA" id="ARBA00004174"/>
    </source>
</evidence>
<dbReference type="GO" id="GO:0005506">
    <property type="term" value="F:iron ion binding"/>
    <property type="evidence" value="ECO:0007669"/>
    <property type="project" value="InterPro"/>
</dbReference>
<dbReference type="Gene3D" id="1.10.630.10">
    <property type="entry name" value="Cytochrome P450"/>
    <property type="match status" value="2"/>
</dbReference>
<keyword evidence="6 14" id="KW-0349">Heme</keyword>
<evidence type="ECO:0000313" key="16">
    <source>
        <dbReference type="Proteomes" id="UP000719412"/>
    </source>
</evidence>
<dbReference type="InterPro" id="IPR001128">
    <property type="entry name" value="Cyt_P450"/>
</dbReference>
<dbReference type="EMBL" id="JABDTM020023464">
    <property type="protein sequence ID" value="KAH0815156.1"/>
    <property type="molecule type" value="Genomic_DNA"/>
</dbReference>
<dbReference type="PRINTS" id="PR00465">
    <property type="entry name" value="EP450IV"/>
</dbReference>
<dbReference type="PRINTS" id="PR00385">
    <property type="entry name" value="P450"/>
</dbReference>
<evidence type="ECO:0000256" key="9">
    <source>
        <dbReference type="ARBA" id="ARBA00022848"/>
    </source>
</evidence>
<reference evidence="15" key="2">
    <citation type="submission" date="2021-08" db="EMBL/GenBank/DDBJ databases">
        <authorList>
            <person name="Eriksson T."/>
        </authorList>
    </citation>
    <scope>NUCLEOTIDE SEQUENCE</scope>
    <source>
        <strain evidence="15">Stoneville</strain>
        <tissue evidence="15">Whole head</tissue>
    </source>
</reference>
<evidence type="ECO:0000256" key="1">
    <source>
        <dbReference type="ARBA" id="ARBA00001971"/>
    </source>
</evidence>
<dbReference type="SUPFAM" id="SSF48264">
    <property type="entry name" value="Cytochrome P450"/>
    <property type="match status" value="2"/>
</dbReference>
<evidence type="ECO:0000256" key="14">
    <source>
        <dbReference type="PIRSR" id="PIRSR602403-1"/>
    </source>
</evidence>
<proteinExistence type="inferred from homology"/>
<keyword evidence="7 14" id="KW-0479">Metal-binding</keyword>
<comment type="cofactor">
    <cofactor evidence="1 14">
        <name>heme</name>
        <dbReference type="ChEBI" id="CHEBI:30413"/>
    </cofactor>
</comment>
<keyword evidence="12" id="KW-0503">Monooxygenase</keyword>
<evidence type="ECO:0008006" key="17">
    <source>
        <dbReference type="Google" id="ProtNLM"/>
    </source>
</evidence>
<dbReference type="InterPro" id="IPR017972">
    <property type="entry name" value="Cyt_P450_CS"/>
</dbReference>
<dbReference type="CDD" id="cd11056">
    <property type="entry name" value="CYP6-like"/>
    <property type="match status" value="2"/>
</dbReference>
<evidence type="ECO:0000256" key="13">
    <source>
        <dbReference type="ARBA" id="ARBA00023136"/>
    </source>
</evidence>
<gene>
    <name evidence="15" type="ORF">GEV33_007635</name>
</gene>
<dbReference type="InterPro" id="IPR050476">
    <property type="entry name" value="Insect_CytP450_Detox"/>
</dbReference>
<dbReference type="InterPro" id="IPR002403">
    <property type="entry name" value="Cyt_P450_E_grp-IV"/>
</dbReference>
<evidence type="ECO:0000313" key="15">
    <source>
        <dbReference type="EMBL" id="KAH0815156.1"/>
    </source>
</evidence>
<evidence type="ECO:0000256" key="5">
    <source>
        <dbReference type="ARBA" id="ARBA00010617"/>
    </source>
</evidence>
<protein>
    <recommendedName>
        <fullName evidence="17">Cytochrome P450 monooxygenase</fullName>
    </recommendedName>
</protein>
<dbReference type="GO" id="GO:0004497">
    <property type="term" value="F:monooxygenase activity"/>
    <property type="evidence" value="ECO:0007669"/>
    <property type="project" value="UniProtKB-KW"/>
</dbReference>
<name>A0A8J6HJC6_TENMO</name>
<evidence type="ECO:0000256" key="8">
    <source>
        <dbReference type="ARBA" id="ARBA00022824"/>
    </source>
</evidence>
<keyword evidence="13" id="KW-0472">Membrane</keyword>
<dbReference type="Proteomes" id="UP000719412">
    <property type="component" value="Unassembled WGS sequence"/>
</dbReference>
<comment type="similarity">
    <text evidence="5">Belongs to the cytochrome P450 family.</text>
</comment>
<dbReference type="GO" id="GO:0016705">
    <property type="term" value="F:oxidoreductase activity, acting on paired donors, with incorporation or reduction of molecular oxygen"/>
    <property type="evidence" value="ECO:0007669"/>
    <property type="project" value="InterPro"/>
</dbReference>
<keyword evidence="16" id="KW-1185">Reference proteome</keyword>
<dbReference type="GO" id="GO:0005789">
    <property type="term" value="C:endoplasmic reticulum membrane"/>
    <property type="evidence" value="ECO:0007669"/>
    <property type="project" value="UniProtKB-SubCell"/>
</dbReference>
<evidence type="ECO:0000256" key="10">
    <source>
        <dbReference type="ARBA" id="ARBA00023002"/>
    </source>
</evidence>
<evidence type="ECO:0000256" key="4">
    <source>
        <dbReference type="ARBA" id="ARBA00004406"/>
    </source>
</evidence>
<keyword evidence="8" id="KW-0256">Endoplasmic reticulum</keyword>
<keyword evidence="11 14" id="KW-0408">Iron</keyword>
<accession>A0A8J6HJC6</accession>
<comment type="subcellular location">
    <subcellularLocation>
        <location evidence="4">Endoplasmic reticulum membrane</location>
        <topology evidence="4">Peripheral membrane protein</topology>
    </subcellularLocation>
    <subcellularLocation>
        <location evidence="3">Microsome membrane</location>
        <topology evidence="3">Peripheral membrane protein</topology>
    </subcellularLocation>
</comment>
<evidence type="ECO:0000256" key="7">
    <source>
        <dbReference type="ARBA" id="ARBA00022723"/>
    </source>
</evidence>
<dbReference type="PANTHER" id="PTHR24292">
    <property type="entry name" value="CYTOCHROME P450"/>
    <property type="match status" value="1"/>
</dbReference>
<dbReference type="PROSITE" id="PS00086">
    <property type="entry name" value="CYTOCHROME_P450"/>
    <property type="match status" value="1"/>
</dbReference>
<reference evidence="15" key="1">
    <citation type="journal article" date="2020" name="J Insects Food Feed">
        <title>The yellow mealworm (Tenebrio molitor) genome: a resource for the emerging insects as food and feed industry.</title>
        <authorList>
            <person name="Eriksson T."/>
            <person name="Andere A."/>
            <person name="Kelstrup H."/>
            <person name="Emery V."/>
            <person name="Picard C."/>
        </authorList>
    </citation>
    <scope>NUCLEOTIDE SEQUENCE</scope>
    <source>
        <strain evidence="15">Stoneville</strain>
        <tissue evidence="15">Whole head</tissue>
    </source>
</reference>
<dbReference type="InterPro" id="IPR036396">
    <property type="entry name" value="Cyt_P450_sf"/>
</dbReference>
<comment type="function">
    <text evidence="2">May be involved in the metabolism of insect hormones and in the breakdown of synthetic insecticides.</text>
</comment>
<sequence>MRNMFILMDECAKQLVDYFKDKNQDITEVELKNVFTRYTNDTIATAAFGIKCDSFKDQNNEFLLKGYELSNFTGLNRFKFFLYGNFPKIASFFKLKIIEDRVANFFRSVVEETINLRIEKNIVRPDLIHFLILARKGKLKHEDYQNLPEAGFAAVKESNWGKSDDKVNFMSNEDITAQAVVFFLGGFDTASSLMAFAGLELALNPGIQRKLKDEIIRTHQECDGKITYEKLLSMKYLDMVISESLRKWPQAGFIDRKCTKTFTIEPEREGESPLTINKGDVCWIPVYALHLDPNYHPNPNQFDPERFSDENKDKINGSTYLPFGIGPQNVNHWKKRGVKYVKPIPLIGNMLPVVTNSQSFWTLLLEAYKAFPNERYFGFYQYMTPVLVVKDPELIKSITIKNFENFVDHTGFISSEADPIWGKSLFASEGERWRDLRQSLGPVFTSNKMRNMFILMDECAKQLVDYFTEQHKNVIEVELKDVFTRYANDTIATAAFGIKCDSFKDQNNEFLLKGYELSDFTGLNKFKFFLYGNFPKIAKFFKLKIIDDGVANFFRSVVDETINLRIENNVVRPDLIHFLILARKGKLRYEDYQNLPEAGFAAVTESNLGNNAKVTFLTNEDITAQAIIFFVGGFDTTSSVMAFTGLELAINPNIQRKLKDEIIRAHQECDGKITYEKLLTMKYLDMVVSESLRKWPQAGFIDRKCTKKFTIEPEREGESPLTINEGDVCWIPAYGLHLDPNYHPDPTVFDPERFSAENKDKINASTYLPFGIGPRNCIGSRFALLQSKILLYYLLLEFDFVTTSKTQIPIKIRKDSALLLSENGFHVGLKRTENAP</sequence>